<evidence type="ECO:0000256" key="1">
    <source>
        <dbReference type="SAM" id="MobiDB-lite"/>
    </source>
</evidence>
<evidence type="ECO:0000313" key="2">
    <source>
        <dbReference type="EMBL" id="GIY95426.1"/>
    </source>
</evidence>
<comment type="caution">
    <text evidence="2">The sequence shown here is derived from an EMBL/GenBank/DDBJ whole genome shotgun (WGS) entry which is preliminary data.</text>
</comment>
<accession>A0AAV4XKA9</accession>
<organism evidence="2 3">
    <name type="scientific">Caerostris extrusa</name>
    <name type="common">Bark spider</name>
    <name type="synonym">Caerostris bankana</name>
    <dbReference type="NCBI Taxonomy" id="172846"/>
    <lineage>
        <taxon>Eukaryota</taxon>
        <taxon>Metazoa</taxon>
        <taxon>Ecdysozoa</taxon>
        <taxon>Arthropoda</taxon>
        <taxon>Chelicerata</taxon>
        <taxon>Arachnida</taxon>
        <taxon>Araneae</taxon>
        <taxon>Araneomorphae</taxon>
        <taxon>Entelegynae</taxon>
        <taxon>Araneoidea</taxon>
        <taxon>Araneidae</taxon>
        <taxon>Caerostris</taxon>
    </lineage>
</organism>
<dbReference type="EMBL" id="BPLR01000521">
    <property type="protein sequence ID" value="GIY95426.1"/>
    <property type="molecule type" value="Genomic_DNA"/>
</dbReference>
<evidence type="ECO:0000313" key="3">
    <source>
        <dbReference type="Proteomes" id="UP001054945"/>
    </source>
</evidence>
<reference evidence="2 3" key="1">
    <citation type="submission" date="2021-06" db="EMBL/GenBank/DDBJ databases">
        <title>Caerostris extrusa draft genome.</title>
        <authorList>
            <person name="Kono N."/>
            <person name="Arakawa K."/>
        </authorList>
    </citation>
    <scope>NUCLEOTIDE SEQUENCE [LARGE SCALE GENOMIC DNA]</scope>
</reference>
<sequence>MERGVNIGGERKEHVSDDVKISGEGNTEKEYSCRRSEQDLEWIFSERNSKNMTTINLDKLGQRGLVDNAFGFGSKKWNPAKPNLILLHL</sequence>
<gene>
    <name evidence="2" type="ORF">CEXT_157601</name>
</gene>
<keyword evidence="3" id="KW-1185">Reference proteome</keyword>
<protein>
    <submittedName>
        <fullName evidence="2">Uncharacterized protein</fullName>
    </submittedName>
</protein>
<dbReference type="Proteomes" id="UP001054945">
    <property type="component" value="Unassembled WGS sequence"/>
</dbReference>
<name>A0AAV4XKA9_CAEEX</name>
<dbReference type="AlphaFoldDB" id="A0AAV4XKA9"/>
<feature type="region of interest" description="Disordered" evidence="1">
    <location>
        <begin position="1"/>
        <end position="30"/>
    </location>
</feature>
<proteinExistence type="predicted"/>